<protein>
    <submittedName>
        <fullName evidence="1">Uncharacterized protein</fullName>
    </submittedName>
</protein>
<keyword evidence="2" id="KW-1185">Reference proteome</keyword>
<dbReference type="Proteomes" id="UP000613401">
    <property type="component" value="Unassembled WGS sequence"/>
</dbReference>
<accession>A0A8H4CPU9</accession>
<evidence type="ECO:0000313" key="1">
    <source>
        <dbReference type="EMBL" id="KAF3807925.1"/>
    </source>
</evidence>
<organism evidence="1 2">
    <name type="scientific">Colletotrichum gloeosporioides</name>
    <name type="common">Anthracnose fungus</name>
    <name type="synonym">Glomerella cingulata</name>
    <dbReference type="NCBI Taxonomy" id="474922"/>
    <lineage>
        <taxon>Eukaryota</taxon>
        <taxon>Fungi</taxon>
        <taxon>Dikarya</taxon>
        <taxon>Ascomycota</taxon>
        <taxon>Pezizomycotina</taxon>
        <taxon>Sordariomycetes</taxon>
        <taxon>Hypocreomycetidae</taxon>
        <taxon>Glomerellales</taxon>
        <taxon>Glomerellaceae</taxon>
        <taxon>Colletotrichum</taxon>
        <taxon>Colletotrichum gloeosporioides species complex</taxon>
    </lineage>
</organism>
<proteinExistence type="predicted"/>
<reference evidence="1" key="2">
    <citation type="submission" date="2020-03" db="EMBL/GenBank/DDBJ databases">
        <authorList>
            <person name="Fu F.-F."/>
            <person name="Chen J."/>
        </authorList>
    </citation>
    <scope>NUCLEOTIDE SEQUENCE</scope>
    <source>
        <strain evidence="1">Lc1</strain>
    </source>
</reference>
<gene>
    <name evidence="1" type="ORF">GCG54_00007661</name>
</gene>
<name>A0A8H4CPU9_COLGL</name>
<dbReference type="EMBL" id="WVTB01000027">
    <property type="protein sequence ID" value="KAF3807925.1"/>
    <property type="molecule type" value="Genomic_DNA"/>
</dbReference>
<reference evidence="1" key="1">
    <citation type="journal article" date="2020" name="Phytopathology">
        <title>Genome sequence and comparative analysis of Colletotrichum gloeosporioides isolated from Liriodendron leaves.</title>
        <authorList>
            <person name="Fu F.F."/>
            <person name="Hao Z."/>
            <person name="Wang P."/>
            <person name="Lu Y."/>
            <person name="Xue L.J."/>
            <person name="Wei G."/>
            <person name="Tian Y."/>
            <person name="Baishi H."/>
            <person name="Xu H."/>
            <person name="Shi J."/>
            <person name="Cheng T."/>
            <person name="Wang G."/>
            <person name="Yi Y."/>
            <person name="Chen J."/>
        </authorList>
    </citation>
    <scope>NUCLEOTIDE SEQUENCE</scope>
    <source>
        <strain evidence="1">Lc1</strain>
    </source>
</reference>
<sequence length="102" mass="12127">MDKLEFEQSLFLSSRFEDELSTRLDLIVSIHNHLHTDKKKLKFDVLWDKGRPGDSTRPRTYQLGDVLPQVRFWATLMSLDIDRLRALHDDTLNDEGYHFSFF</sequence>
<dbReference type="RefSeq" id="XP_045267084.1">
    <property type="nucleotide sequence ID" value="XM_045407639.1"/>
</dbReference>
<evidence type="ECO:0000313" key="2">
    <source>
        <dbReference type="Proteomes" id="UP000613401"/>
    </source>
</evidence>
<dbReference type="GeneID" id="69014804"/>
<comment type="caution">
    <text evidence="1">The sequence shown here is derived from an EMBL/GenBank/DDBJ whole genome shotgun (WGS) entry which is preliminary data.</text>
</comment>
<dbReference type="AlphaFoldDB" id="A0A8H4CPU9"/>